<feature type="domain" description="Resolvase/invertase-type recombinase catalytic" evidence="2">
    <location>
        <begin position="5"/>
        <end position="160"/>
    </location>
</feature>
<accession>A0ABS2MPQ9</accession>
<keyword evidence="5" id="KW-1185">Reference proteome</keyword>
<dbReference type="PROSITE" id="PS51736">
    <property type="entry name" value="RECOMBINASES_3"/>
    <property type="match status" value="1"/>
</dbReference>
<dbReference type="Pfam" id="PF07508">
    <property type="entry name" value="Recombinase"/>
    <property type="match status" value="1"/>
</dbReference>
<name>A0ABS2MPQ9_9FIRM</name>
<dbReference type="SMART" id="SM00857">
    <property type="entry name" value="Resolvase"/>
    <property type="match status" value="1"/>
</dbReference>
<feature type="region of interest" description="Disordered" evidence="1">
    <location>
        <begin position="536"/>
        <end position="580"/>
    </location>
</feature>
<dbReference type="RefSeq" id="WP_204662883.1">
    <property type="nucleotide sequence ID" value="NZ_JAFBDT010000005.1"/>
</dbReference>
<proteinExistence type="predicted"/>
<protein>
    <submittedName>
        <fullName evidence="4">DNA invertase Pin-like site-specific DNA recombinase</fullName>
    </submittedName>
</protein>
<evidence type="ECO:0000256" key="1">
    <source>
        <dbReference type="SAM" id="MobiDB-lite"/>
    </source>
</evidence>
<dbReference type="SUPFAM" id="SSF53041">
    <property type="entry name" value="Resolvase-like"/>
    <property type="match status" value="1"/>
</dbReference>
<dbReference type="Gene3D" id="3.40.50.1390">
    <property type="entry name" value="Resolvase, N-terminal catalytic domain"/>
    <property type="match status" value="1"/>
</dbReference>
<dbReference type="CDD" id="cd03770">
    <property type="entry name" value="SR_TndX_transposase"/>
    <property type="match status" value="1"/>
</dbReference>
<dbReference type="InterPro" id="IPR050639">
    <property type="entry name" value="SSR_resolvase"/>
</dbReference>
<dbReference type="Pfam" id="PF14287">
    <property type="entry name" value="DUF4368"/>
    <property type="match status" value="1"/>
</dbReference>
<evidence type="ECO:0000313" key="5">
    <source>
        <dbReference type="Proteomes" id="UP000767854"/>
    </source>
</evidence>
<evidence type="ECO:0000313" key="4">
    <source>
        <dbReference type="EMBL" id="MBM7561401.1"/>
    </source>
</evidence>
<dbReference type="Proteomes" id="UP000767854">
    <property type="component" value="Unassembled WGS sequence"/>
</dbReference>
<dbReference type="InterPro" id="IPR036162">
    <property type="entry name" value="Resolvase-like_N_sf"/>
</dbReference>
<dbReference type="PANTHER" id="PTHR30461:SF23">
    <property type="entry name" value="DNA RECOMBINASE-RELATED"/>
    <property type="match status" value="1"/>
</dbReference>
<dbReference type="InterPro" id="IPR025378">
    <property type="entry name" value="DUF4368"/>
</dbReference>
<reference evidence="4 5" key="1">
    <citation type="submission" date="2021-01" db="EMBL/GenBank/DDBJ databases">
        <title>Genomic Encyclopedia of Type Strains, Phase IV (KMG-IV): sequencing the most valuable type-strain genomes for metagenomic binning, comparative biology and taxonomic classification.</title>
        <authorList>
            <person name="Goeker M."/>
        </authorList>
    </citation>
    <scope>NUCLEOTIDE SEQUENCE [LARGE SCALE GENOMIC DNA]</scope>
    <source>
        <strain evidence="4 5">DSM 24436</strain>
    </source>
</reference>
<sequence length="609" mass="70912">MNTKLTILYERLSREDERETESISIENQKAFLEDYATQNGFTNLLHLTDDGWSGTRWDRPSYLRLIEEVERGNVANCIVKDMSRIGRDHLRVGLLLEQFRESGVRFIAVNDNVDTDKGMDDFTPFRNIINEWVARDTSRKIRTIFNARTAQGKHVTGALPYGYLHDPNDRQNWLLDEVAAPIVKRIYKSIIEGKTIAKIAEELTKEKVLCPNAHWQNINEATSKGRPSADPYKWSSATIVTITAKQEYMGWKVLNKTTKENYKAKRKPTPKEDLIIFKDMHPVIIDEEMWNVVQRLRETKRSTSKLDGKPNPLTGVLYCADCGQKMYHKKGSTGRENQPHHEYVCSSYRHYSRTCTCHYIRVPVVEDLILRTIQQVSKYVNENEEEFIAKVHENAVIIGEETIKANRKKITTSKRRREEISGLVKKLYETYATGKISEEHFTELINAYSNEQQNIDAETELLNAEIKKFNTESVKADKFIDLVKRHTELAEFTPLLLNEFIEKVVVYEPVKENGKRNQRVDIYLNFIGQFTHPITEELPQEQPKKGSRGRKLRHEMTEEEIQKERERDRERYARKVADKKAKEQAERLAILQGTKYEIKISEEQINKGA</sequence>
<dbReference type="Pfam" id="PF13408">
    <property type="entry name" value="Zn_ribbon_recom"/>
    <property type="match status" value="1"/>
</dbReference>
<dbReference type="EMBL" id="JAFBDT010000005">
    <property type="protein sequence ID" value="MBM7561401.1"/>
    <property type="molecule type" value="Genomic_DNA"/>
</dbReference>
<organism evidence="4 5">
    <name type="scientific">Fusibacter tunisiensis</name>
    <dbReference type="NCBI Taxonomy" id="1008308"/>
    <lineage>
        <taxon>Bacteria</taxon>
        <taxon>Bacillati</taxon>
        <taxon>Bacillota</taxon>
        <taxon>Clostridia</taxon>
        <taxon>Eubacteriales</taxon>
        <taxon>Eubacteriales Family XII. Incertae Sedis</taxon>
        <taxon>Fusibacter</taxon>
    </lineage>
</organism>
<dbReference type="PROSITE" id="PS51737">
    <property type="entry name" value="RECOMBINASE_DNA_BIND"/>
    <property type="match status" value="1"/>
</dbReference>
<comment type="caution">
    <text evidence="4">The sequence shown here is derived from an EMBL/GenBank/DDBJ whole genome shotgun (WGS) entry which is preliminary data.</text>
</comment>
<dbReference type="InterPro" id="IPR006119">
    <property type="entry name" value="Resolv_N"/>
</dbReference>
<dbReference type="InterPro" id="IPR038109">
    <property type="entry name" value="DNA_bind_recomb_sf"/>
</dbReference>
<dbReference type="InterPro" id="IPR011109">
    <property type="entry name" value="DNA_bind_recombinase_dom"/>
</dbReference>
<dbReference type="PANTHER" id="PTHR30461">
    <property type="entry name" value="DNA-INVERTASE FROM LAMBDOID PROPHAGE"/>
    <property type="match status" value="1"/>
</dbReference>
<evidence type="ECO:0000259" key="3">
    <source>
        <dbReference type="PROSITE" id="PS51737"/>
    </source>
</evidence>
<evidence type="ECO:0000259" key="2">
    <source>
        <dbReference type="PROSITE" id="PS51736"/>
    </source>
</evidence>
<dbReference type="Pfam" id="PF00239">
    <property type="entry name" value="Resolvase"/>
    <property type="match status" value="1"/>
</dbReference>
<gene>
    <name evidence="4" type="ORF">JOC49_000921</name>
</gene>
<dbReference type="Gene3D" id="3.90.1750.20">
    <property type="entry name" value="Putative Large Serine Recombinase, Chain B, Domain 2"/>
    <property type="match status" value="1"/>
</dbReference>
<feature type="domain" description="Recombinase" evidence="3">
    <location>
        <begin position="160"/>
        <end position="303"/>
    </location>
</feature>
<feature type="compositionally biased region" description="Basic and acidic residues" evidence="1">
    <location>
        <begin position="554"/>
        <end position="580"/>
    </location>
</feature>
<dbReference type="InterPro" id="IPR025827">
    <property type="entry name" value="Zn_ribbon_recom_dom"/>
</dbReference>